<evidence type="ECO:0008006" key="7">
    <source>
        <dbReference type="Google" id="ProtNLM"/>
    </source>
</evidence>
<gene>
    <name evidence="6" type="ORF">ASTO00021_LOCUS15220</name>
</gene>
<reference evidence="6" key="1">
    <citation type="submission" date="2021-01" db="EMBL/GenBank/DDBJ databases">
        <authorList>
            <person name="Corre E."/>
            <person name="Pelletier E."/>
            <person name="Niang G."/>
            <person name="Scheremetjew M."/>
            <person name="Finn R."/>
            <person name="Kale V."/>
            <person name="Holt S."/>
            <person name="Cochrane G."/>
            <person name="Meng A."/>
            <person name="Brown T."/>
            <person name="Cohen L."/>
        </authorList>
    </citation>
    <scope>NUCLEOTIDE SEQUENCE</scope>
    <source>
        <strain evidence="6">GSBS06</strain>
    </source>
</reference>
<dbReference type="PANTHER" id="PTHR48102">
    <property type="entry name" value="ATP-DEPENDENT CLP PROTEASE ATP-BINDING SUBUNIT CLPX-LIKE, MITOCHONDRIAL-RELATED"/>
    <property type="match status" value="1"/>
</dbReference>
<feature type="region of interest" description="Disordered" evidence="3">
    <location>
        <begin position="644"/>
        <end position="674"/>
    </location>
</feature>
<dbReference type="GO" id="GO:0140662">
    <property type="term" value="F:ATP-dependent protein folding chaperone"/>
    <property type="evidence" value="ECO:0007669"/>
    <property type="project" value="InterPro"/>
</dbReference>
<protein>
    <recommendedName>
        <fullName evidence="7">ClpX-type ZB domain-containing protein</fullName>
    </recommendedName>
</protein>
<organism evidence="6">
    <name type="scientific">Aplanochytrium stocchinoi</name>
    <dbReference type="NCBI Taxonomy" id="215587"/>
    <lineage>
        <taxon>Eukaryota</taxon>
        <taxon>Sar</taxon>
        <taxon>Stramenopiles</taxon>
        <taxon>Bigyra</taxon>
        <taxon>Labyrinthulomycetes</taxon>
        <taxon>Thraustochytrida</taxon>
        <taxon>Thraustochytriidae</taxon>
        <taxon>Aplanochytrium</taxon>
    </lineage>
</organism>
<dbReference type="InterPro" id="IPR003593">
    <property type="entry name" value="AAA+_ATPase"/>
</dbReference>
<dbReference type="GO" id="GO:0005759">
    <property type="term" value="C:mitochondrial matrix"/>
    <property type="evidence" value="ECO:0007669"/>
    <property type="project" value="TreeGrafter"/>
</dbReference>
<evidence type="ECO:0000256" key="2">
    <source>
        <dbReference type="ARBA" id="ARBA00022840"/>
    </source>
</evidence>
<dbReference type="SMART" id="SM01086">
    <property type="entry name" value="ClpB_D2-small"/>
    <property type="match status" value="1"/>
</dbReference>
<keyword evidence="2" id="KW-0067">ATP-binding</keyword>
<dbReference type="PANTHER" id="PTHR48102:SF7">
    <property type="entry name" value="ATP-DEPENDENT CLP PROTEASE ATP-BINDING SUBUNIT CLPX-LIKE, MITOCHONDRIAL"/>
    <property type="match status" value="1"/>
</dbReference>
<evidence type="ECO:0000256" key="3">
    <source>
        <dbReference type="SAM" id="MobiDB-lite"/>
    </source>
</evidence>
<dbReference type="GO" id="GO:0051603">
    <property type="term" value="P:proteolysis involved in protein catabolic process"/>
    <property type="evidence" value="ECO:0007669"/>
    <property type="project" value="TreeGrafter"/>
</dbReference>
<feature type="compositionally biased region" description="Basic and acidic residues" evidence="3">
    <location>
        <begin position="153"/>
        <end position="162"/>
    </location>
</feature>
<dbReference type="NCBIfam" id="TIGR00382">
    <property type="entry name" value="clpX"/>
    <property type="match status" value="1"/>
</dbReference>
<dbReference type="InterPro" id="IPR003959">
    <property type="entry name" value="ATPase_AAA_core"/>
</dbReference>
<sequence length="674" mass="73779">MSCRPPLLRLGGHLRRSRSVYYHNQALKQKCTSFGFGVQLQPQAFASLRGFASDSNKNSNTPINGNSKSAEVKSDGKIKIQSTSNPIRKVQVCPECKGVLSRSVLGSTTYLSCSNCTSNILYQESSSMEKDNDNNTKNNNGNICIPIHNRSQNPDRGRDFHSTSRSTNTSSELLNENPGGRVLQREPVRVLTPREILEKLNVHVIGQEGVKKNIAVAVHSHYHIVSHNLALEEAANRQAKADAVEKNMNVSNGTNGSYDNIKRSSQPKPAPYEPVYDMRSTDSWAATEAAQKRAHVASASPSDIEALSHSGKNLRESEKPLQSQSEAQRFFLRDPETDSDVKLDKSNLLIIGPTGSGKTLMAKTLAEIAGVPLAIYDATCLTQAGYIGEDVESILYKLYQEANYDVELTQRGIVYIDEIDKISKSGSAGAARDVSGEGVQQALLKIIEGTISNVPKKGGSKTMRTDFVQIDTSNILFICGGAFQGLEKIISARTTKASIGFGANVVAQRDDGSRETETNDTFALAEPADLVAYGLIPEFVGRFAQVLPTSRLTVDELVNVLTEPKNAIIKQYRTIFKTYGVDFQITPKSLKRIASLAHEKETGARGLKVILKNILNDTLFIIPERPDVKTVLVHEKAALGEEQPYLISDGAEEPECSESEQWSQEEYEEKAAGL</sequence>
<dbReference type="GO" id="GO:0016887">
    <property type="term" value="F:ATP hydrolysis activity"/>
    <property type="evidence" value="ECO:0007669"/>
    <property type="project" value="InterPro"/>
</dbReference>
<feature type="region of interest" description="Disordered" evidence="3">
    <location>
        <begin position="248"/>
        <end position="273"/>
    </location>
</feature>
<dbReference type="GO" id="GO:0005524">
    <property type="term" value="F:ATP binding"/>
    <property type="evidence" value="ECO:0007669"/>
    <property type="project" value="UniProtKB-KW"/>
</dbReference>
<dbReference type="InterPro" id="IPR050052">
    <property type="entry name" value="ATP-dep_Clp_protease_ClpX"/>
</dbReference>
<feature type="compositionally biased region" description="Polar residues" evidence="3">
    <location>
        <begin position="55"/>
        <end position="69"/>
    </location>
</feature>
<accession>A0A7S3PNG6</accession>
<evidence type="ECO:0000256" key="1">
    <source>
        <dbReference type="ARBA" id="ARBA00022741"/>
    </source>
</evidence>
<feature type="domain" description="AAA+ ATPase" evidence="4">
    <location>
        <begin position="344"/>
        <end position="471"/>
    </location>
</feature>
<dbReference type="EMBL" id="HBIN01019950">
    <property type="protein sequence ID" value="CAE0445201.1"/>
    <property type="molecule type" value="Transcribed_RNA"/>
</dbReference>
<dbReference type="InterPro" id="IPR027417">
    <property type="entry name" value="P-loop_NTPase"/>
</dbReference>
<feature type="domain" description="Clp ATPase C-terminal" evidence="5">
    <location>
        <begin position="552"/>
        <end position="646"/>
    </location>
</feature>
<evidence type="ECO:0000313" key="6">
    <source>
        <dbReference type="EMBL" id="CAE0445201.1"/>
    </source>
</evidence>
<dbReference type="AlphaFoldDB" id="A0A7S3PNG6"/>
<feature type="region of interest" description="Disordered" evidence="3">
    <location>
        <begin position="55"/>
        <end position="77"/>
    </location>
</feature>
<dbReference type="SUPFAM" id="SSF52540">
    <property type="entry name" value="P-loop containing nucleoside triphosphate hydrolases"/>
    <property type="match status" value="1"/>
</dbReference>
<evidence type="ECO:0000259" key="4">
    <source>
        <dbReference type="SMART" id="SM00382"/>
    </source>
</evidence>
<dbReference type="GO" id="GO:0051082">
    <property type="term" value="F:unfolded protein binding"/>
    <property type="evidence" value="ECO:0007669"/>
    <property type="project" value="InterPro"/>
</dbReference>
<dbReference type="Gene3D" id="3.40.50.300">
    <property type="entry name" value="P-loop containing nucleotide triphosphate hydrolases"/>
    <property type="match status" value="1"/>
</dbReference>
<dbReference type="Gene3D" id="1.10.8.60">
    <property type="match status" value="1"/>
</dbReference>
<feature type="compositionally biased region" description="Polar residues" evidence="3">
    <location>
        <begin position="163"/>
        <end position="174"/>
    </location>
</feature>
<feature type="region of interest" description="Disordered" evidence="3">
    <location>
        <begin position="127"/>
        <end position="181"/>
    </location>
</feature>
<dbReference type="InterPro" id="IPR004487">
    <property type="entry name" value="Clp_protease_ATP-bd_su_ClpX"/>
</dbReference>
<dbReference type="NCBIfam" id="NF003745">
    <property type="entry name" value="PRK05342.1"/>
    <property type="match status" value="1"/>
</dbReference>
<proteinExistence type="predicted"/>
<feature type="compositionally biased region" description="Acidic residues" evidence="3">
    <location>
        <begin position="650"/>
        <end position="668"/>
    </location>
</feature>
<name>A0A7S3PNG6_9STRA</name>
<evidence type="ECO:0000259" key="5">
    <source>
        <dbReference type="SMART" id="SM01086"/>
    </source>
</evidence>
<dbReference type="InterPro" id="IPR019489">
    <property type="entry name" value="Clp_ATPase_C"/>
</dbReference>
<keyword evidence="1" id="KW-0547">Nucleotide-binding</keyword>
<feature type="region of interest" description="Disordered" evidence="3">
    <location>
        <begin position="287"/>
        <end position="326"/>
    </location>
</feature>
<dbReference type="Pfam" id="PF10431">
    <property type="entry name" value="ClpB_D2-small"/>
    <property type="match status" value="1"/>
</dbReference>
<dbReference type="Pfam" id="PF07724">
    <property type="entry name" value="AAA_2"/>
    <property type="match status" value="1"/>
</dbReference>
<feature type="compositionally biased region" description="Polar residues" evidence="3">
    <location>
        <begin position="248"/>
        <end position="267"/>
    </location>
</feature>
<dbReference type="SMART" id="SM00382">
    <property type="entry name" value="AAA"/>
    <property type="match status" value="1"/>
</dbReference>